<accession>A0A4R6WH82</accession>
<dbReference type="EMBL" id="SNYV01000011">
    <property type="protein sequence ID" value="TDQ79484.1"/>
    <property type="molecule type" value="Genomic_DNA"/>
</dbReference>
<protein>
    <submittedName>
        <fullName evidence="1">Uncharacterized protein</fullName>
    </submittedName>
</protein>
<name>A0A4R6WH82_9SPHI</name>
<evidence type="ECO:0000313" key="2">
    <source>
        <dbReference type="Proteomes" id="UP000295292"/>
    </source>
</evidence>
<evidence type="ECO:0000313" key="1">
    <source>
        <dbReference type="EMBL" id="TDQ79484.1"/>
    </source>
</evidence>
<reference evidence="1 2" key="1">
    <citation type="submission" date="2019-03" db="EMBL/GenBank/DDBJ databases">
        <title>Genomic Encyclopedia of Archaeal and Bacterial Type Strains, Phase II (KMG-II): from individual species to whole genera.</title>
        <authorList>
            <person name="Goeker M."/>
        </authorList>
    </citation>
    <scope>NUCLEOTIDE SEQUENCE [LARGE SCALE GENOMIC DNA]</scope>
    <source>
        <strain evidence="1 2">DSM 28353</strain>
    </source>
</reference>
<proteinExistence type="predicted"/>
<sequence>MNNVYSSPTIWSLLLQNESPFLRKLHSRNVGVSHAKLKEEKLLLNIA</sequence>
<gene>
    <name evidence="1" type="ORF">CLV99_0922</name>
</gene>
<comment type="caution">
    <text evidence="1">The sequence shown here is derived from an EMBL/GenBank/DDBJ whole genome shotgun (WGS) entry which is preliminary data.</text>
</comment>
<dbReference type="Proteomes" id="UP000295292">
    <property type="component" value="Unassembled WGS sequence"/>
</dbReference>
<organism evidence="1 2">
    <name type="scientific">Sphingobacterium yanglingense</name>
    <dbReference type="NCBI Taxonomy" id="1437280"/>
    <lineage>
        <taxon>Bacteria</taxon>
        <taxon>Pseudomonadati</taxon>
        <taxon>Bacteroidota</taxon>
        <taxon>Sphingobacteriia</taxon>
        <taxon>Sphingobacteriales</taxon>
        <taxon>Sphingobacteriaceae</taxon>
        <taxon>Sphingobacterium</taxon>
    </lineage>
</organism>
<dbReference type="AlphaFoldDB" id="A0A4R6WH82"/>
<keyword evidence="2" id="KW-1185">Reference proteome</keyword>